<evidence type="ECO:0000313" key="2">
    <source>
        <dbReference type="Proteomes" id="UP000004980"/>
    </source>
</evidence>
<dbReference type="EMBL" id="AKAU01000110">
    <property type="protein sequence ID" value="EIM98718.1"/>
    <property type="molecule type" value="Genomic_DNA"/>
</dbReference>
<gene>
    <name evidence="1" type="ORF">WQE_22683</name>
</gene>
<sequence length="92" mass="10196">MSKYSEKLDTVVKDAVALYGTGGGRALHKIIMDLEGQGPIGEPMFTLDQDRFNRVIDLLVEFRQSGKHEGFNALHAAARERISPEQEAGDDH</sequence>
<evidence type="ECO:0000313" key="1">
    <source>
        <dbReference type="EMBL" id="EIM98718.1"/>
    </source>
</evidence>
<comment type="caution">
    <text evidence="1">The sequence shown here is derived from an EMBL/GenBank/DDBJ whole genome shotgun (WGS) entry which is preliminary data.</text>
</comment>
<name>A0ABN0FJ14_9BURK</name>
<accession>A0ABN0FJ14</accession>
<reference evidence="1 2" key="1">
    <citation type="journal article" date="2012" name="J. Bacteriol.">
        <title>Draft Genome Sequence of the Soil Bacterium Burkholderia terrae Strain BS001, Which Interacts with Fungal Surface Structures.</title>
        <authorList>
            <person name="Nazir R."/>
            <person name="Hansen M.A."/>
            <person name="Sorensen S."/>
            <person name="van Elsas J.D."/>
        </authorList>
    </citation>
    <scope>NUCLEOTIDE SEQUENCE [LARGE SCALE GENOMIC DNA]</scope>
    <source>
        <strain evidence="1 2">BS001</strain>
    </source>
</reference>
<dbReference type="RefSeq" id="WP_007585016.1">
    <property type="nucleotide sequence ID" value="NZ_NFVD01000147.1"/>
</dbReference>
<keyword evidence="2" id="KW-1185">Reference proteome</keyword>
<proteinExistence type="predicted"/>
<dbReference type="Proteomes" id="UP000004980">
    <property type="component" value="Unassembled WGS sequence"/>
</dbReference>
<protein>
    <submittedName>
        <fullName evidence="1">Uncharacterized protein</fullName>
    </submittedName>
</protein>
<organism evidence="1 2">
    <name type="scientific">Paraburkholderia hospita</name>
    <dbReference type="NCBI Taxonomy" id="169430"/>
    <lineage>
        <taxon>Bacteria</taxon>
        <taxon>Pseudomonadati</taxon>
        <taxon>Pseudomonadota</taxon>
        <taxon>Betaproteobacteria</taxon>
        <taxon>Burkholderiales</taxon>
        <taxon>Burkholderiaceae</taxon>
        <taxon>Paraburkholderia</taxon>
    </lineage>
</organism>